<dbReference type="GO" id="GO:0005975">
    <property type="term" value="P:carbohydrate metabolic process"/>
    <property type="evidence" value="ECO:0007669"/>
    <property type="project" value="InterPro"/>
</dbReference>
<comment type="subcellular location">
    <subcellularLocation>
        <location evidence="1">Secreted</location>
        <location evidence="1">Cell wall</location>
    </subcellularLocation>
</comment>
<dbReference type="PANTHER" id="PTHR31375">
    <property type="match status" value="1"/>
</dbReference>
<dbReference type="EMBL" id="KE344097">
    <property type="protein sequence ID" value="EXB53587.1"/>
    <property type="molecule type" value="Genomic_DNA"/>
</dbReference>
<evidence type="ECO:0000313" key="12">
    <source>
        <dbReference type="Proteomes" id="UP000030645"/>
    </source>
</evidence>
<dbReference type="eggNOG" id="ENOG502QRSR">
    <property type="taxonomic scope" value="Eukaryota"/>
</dbReference>
<proteinExistence type="inferred from homology"/>
<feature type="signal peptide" evidence="10">
    <location>
        <begin position="1"/>
        <end position="23"/>
    </location>
</feature>
<dbReference type="GO" id="GO:0071555">
    <property type="term" value="P:cell wall organization"/>
    <property type="evidence" value="ECO:0007669"/>
    <property type="project" value="UniProtKB-KW"/>
</dbReference>
<feature type="chain" id="PRO_5004927804" description="Polygalacturonase" evidence="10">
    <location>
        <begin position="24"/>
        <end position="394"/>
    </location>
</feature>
<dbReference type="Gene3D" id="2.160.20.10">
    <property type="entry name" value="Single-stranded right-handed beta-helix, Pectin lyase-like"/>
    <property type="match status" value="1"/>
</dbReference>
<protein>
    <recommendedName>
        <fullName evidence="13">Polygalacturonase</fullName>
    </recommendedName>
</protein>
<dbReference type="FunFam" id="2.160.20.10:FF:000004">
    <property type="entry name" value="Pectin lyase-like superfamily protein"/>
    <property type="match status" value="1"/>
</dbReference>
<name>W9QSP5_9ROSA</name>
<keyword evidence="6 9" id="KW-0326">Glycosidase</keyword>
<accession>W9QSP5</accession>
<dbReference type="KEGG" id="mnt:21392663"/>
<sequence length="394" mass="42265">MGLKMNTIEIVLFMLVASNLSNAQVFDVTKNGANAKVDITQALLKTWKQACATKSRSQVLIPKGTFKVSQATFQGPCKAPIEFNLQGTLLAPAVDGNFKGGDSWISFEHIDSLTVTGGGTFNGQGKTAWGKTCTSSQYCGNLPINVRFNFLTNSVVQYVTSLDSKQFHVNVLGCKNITFQHFKVSAPGDSLNTDGIHIGRSTDVKVLDSNIQTGDDCISIGEGSQQVTINKVNCGPGHGISIGSLGMYANEEAVKGVFVKSCTLKNTQNGVRIKTWPDSQPGTASDMHFEDIQLDNVGNPIVIDQEYCPWNKCNAKVSSRVKLSNISFKNIRGSSSTAVAVKLVCSKGYPCQNVQLSDINLSYKGSEGAITSECKNVKPILSGKENPRACITSA</sequence>
<dbReference type="SUPFAM" id="SSF51126">
    <property type="entry name" value="Pectin lyase-like"/>
    <property type="match status" value="1"/>
</dbReference>
<gene>
    <name evidence="11" type="ORF">L484_009327</name>
</gene>
<evidence type="ECO:0000256" key="2">
    <source>
        <dbReference type="ARBA" id="ARBA00008834"/>
    </source>
</evidence>
<comment type="similarity">
    <text evidence="2 9">Belongs to the glycosyl hydrolase 28 family.</text>
</comment>
<keyword evidence="5 9" id="KW-0378">Hydrolase</keyword>
<organism evidence="11 12">
    <name type="scientific">Morus notabilis</name>
    <dbReference type="NCBI Taxonomy" id="981085"/>
    <lineage>
        <taxon>Eukaryota</taxon>
        <taxon>Viridiplantae</taxon>
        <taxon>Streptophyta</taxon>
        <taxon>Embryophyta</taxon>
        <taxon>Tracheophyta</taxon>
        <taxon>Spermatophyta</taxon>
        <taxon>Magnoliopsida</taxon>
        <taxon>eudicotyledons</taxon>
        <taxon>Gunneridae</taxon>
        <taxon>Pentapetalae</taxon>
        <taxon>rosids</taxon>
        <taxon>fabids</taxon>
        <taxon>Rosales</taxon>
        <taxon>Moraceae</taxon>
        <taxon>Moreae</taxon>
        <taxon>Morus</taxon>
    </lineage>
</organism>
<dbReference type="Pfam" id="PF00295">
    <property type="entry name" value="Glyco_hydro_28"/>
    <property type="match status" value="1"/>
</dbReference>
<dbReference type="InterPro" id="IPR011050">
    <property type="entry name" value="Pectin_lyase_fold/virulence"/>
</dbReference>
<reference evidence="12" key="1">
    <citation type="submission" date="2013-01" db="EMBL/GenBank/DDBJ databases">
        <title>Draft Genome Sequence of a Mulberry Tree, Morus notabilis C.K. Schneid.</title>
        <authorList>
            <person name="He N."/>
            <person name="Zhao S."/>
        </authorList>
    </citation>
    <scope>NUCLEOTIDE SEQUENCE</scope>
</reference>
<dbReference type="GO" id="GO:0004650">
    <property type="term" value="F:polygalacturonase activity"/>
    <property type="evidence" value="ECO:0007669"/>
    <property type="project" value="InterPro"/>
</dbReference>
<dbReference type="PROSITE" id="PS00502">
    <property type="entry name" value="POLYGALACTURONASE"/>
    <property type="match status" value="1"/>
</dbReference>
<dbReference type="OrthoDB" id="187139at2759"/>
<evidence type="ECO:0000256" key="3">
    <source>
        <dbReference type="ARBA" id="ARBA00022512"/>
    </source>
</evidence>
<dbReference type="InterPro" id="IPR000743">
    <property type="entry name" value="Glyco_hydro_28"/>
</dbReference>
<evidence type="ECO:0000256" key="7">
    <source>
        <dbReference type="ARBA" id="ARBA00023316"/>
    </source>
</evidence>
<evidence type="ECO:0000313" key="11">
    <source>
        <dbReference type="EMBL" id="EXB53587.1"/>
    </source>
</evidence>
<evidence type="ECO:0000256" key="6">
    <source>
        <dbReference type="ARBA" id="ARBA00023295"/>
    </source>
</evidence>
<dbReference type="InterPro" id="IPR006626">
    <property type="entry name" value="PbH1"/>
</dbReference>
<evidence type="ECO:0000256" key="4">
    <source>
        <dbReference type="ARBA" id="ARBA00022525"/>
    </source>
</evidence>
<keyword evidence="4" id="KW-0964">Secreted</keyword>
<evidence type="ECO:0000256" key="9">
    <source>
        <dbReference type="RuleBase" id="RU361169"/>
    </source>
</evidence>
<dbReference type="InterPro" id="IPR012334">
    <property type="entry name" value="Pectin_lyas_fold"/>
</dbReference>
<keyword evidence="3" id="KW-0134">Cell wall</keyword>
<keyword evidence="12" id="KW-1185">Reference proteome</keyword>
<dbReference type="STRING" id="981085.W9QSP5"/>
<keyword evidence="10" id="KW-0732">Signal</keyword>
<evidence type="ECO:0000256" key="8">
    <source>
        <dbReference type="PROSITE-ProRule" id="PRU10052"/>
    </source>
</evidence>
<feature type="active site" evidence="8">
    <location>
        <position position="238"/>
    </location>
</feature>
<dbReference type="SMART" id="SM00710">
    <property type="entry name" value="PbH1"/>
    <property type="match status" value="5"/>
</dbReference>
<evidence type="ECO:0000256" key="10">
    <source>
        <dbReference type="SAM" id="SignalP"/>
    </source>
</evidence>
<evidence type="ECO:0000256" key="5">
    <source>
        <dbReference type="ARBA" id="ARBA00022801"/>
    </source>
</evidence>
<dbReference type="Proteomes" id="UP000030645">
    <property type="component" value="Unassembled WGS sequence"/>
</dbReference>
<evidence type="ECO:0000256" key="1">
    <source>
        <dbReference type="ARBA" id="ARBA00004191"/>
    </source>
</evidence>
<evidence type="ECO:0008006" key="13">
    <source>
        <dbReference type="Google" id="ProtNLM"/>
    </source>
</evidence>
<keyword evidence="7" id="KW-0961">Cell wall biogenesis/degradation</keyword>
<dbReference type="AlphaFoldDB" id="W9QSP5"/>